<evidence type="ECO:0000313" key="3">
    <source>
        <dbReference type="EMBL" id="CAF3713125.1"/>
    </source>
</evidence>
<evidence type="ECO:0000313" key="1">
    <source>
        <dbReference type="EMBL" id="CAF0937627.1"/>
    </source>
</evidence>
<proteinExistence type="predicted"/>
<evidence type="ECO:0000313" key="5">
    <source>
        <dbReference type="Proteomes" id="UP000663829"/>
    </source>
</evidence>
<sequence>LAEFCQNQRNFAKAFVTPPQQSVRDPSPPVKKLFGFQRVCLETRQTTEIYFPFGIQSLLTIALGGSKWLEPWLHKVMVGKQHMHTIH</sequence>
<feature type="non-terminal residue" evidence="2">
    <location>
        <position position="1"/>
    </location>
</feature>
<dbReference type="InterPro" id="IPR013783">
    <property type="entry name" value="Ig-like_fold"/>
</dbReference>
<dbReference type="EMBL" id="CAJNOQ010030485">
    <property type="protein sequence ID" value="CAF1574829.1"/>
    <property type="molecule type" value="Genomic_DNA"/>
</dbReference>
<name>A0A815YQD2_9BILA</name>
<dbReference type="AlphaFoldDB" id="A0A815YQD2"/>
<dbReference type="OrthoDB" id="47059at2759"/>
<accession>A0A815YQD2</accession>
<organism evidence="2 5">
    <name type="scientific">Didymodactylos carnosus</name>
    <dbReference type="NCBI Taxonomy" id="1234261"/>
    <lineage>
        <taxon>Eukaryota</taxon>
        <taxon>Metazoa</taxon>
        <taxon>Spiralia</taxon>
        <taxon>Gnathifera</taxon>
        <taxon>Rotifera</taxon>
        <taxon>Eurotatoria</taxon>
        <taxon>Bdelloidea</taxon>
        <taxon>Philodinida</taxon>
        <taxon>Philodinidae</taxon>
        <taxon>Didymodactylos</taxon>
    </lineage>
</organism>
<evidence type="ECO:0000313" key="2">
    <source>
        <dbReference type="EMBL" id="CAF1574829.1"/>
    </source>
</evidence>
<dbReference type="Proteomes" id="UP000681722">
    <property type="component" value="Unassembled WGS sequence"/>
</dbReference>
<dbReference type="EMBL" id="CAJOBA010004439">
    <property type="protein sequence ID" value="CAF3713125.1"/>
    <property type="molecule type" value="Genomic_DNA"/>
</dbReference>
<dbReference type="Proteomes" id="UP000677228">
    <property type="component" value="Unassembled WGS sequence"/>
</dbReference>
<protein>
    <submittedName>
        <fullName evidence="2">Uncharacterized protein</fullName>
    </submittedName>
</protein>
<dbReference type="Gene3D" id="2.60.40.10">
    <property type="entry name" value="Immunoglobulins"/>
    <property type="match status" value="1"/>
</dbReference>
<gene>
    <name evidence="2" type="ORF">GPM918_LOCUS40652</name>
    <name evidence="1" type="ORF">OVA965_LOCUS11466</name>
    <name evidence="4" type="ORF">SRO942_LOCUS41622</name>
    <name evidence="3" type="ORF">TMI583_LOCUS11465</name>
</gene>
<dbReference type="EMBL" id="CAJOBC010096360">
    <property type="protein sequence ID" value="CAF4439586.1"/>
    <property type="molecule type" value="Genomic_DNA"/>
</dbReference>
<dbReference type="Proteomes" id="UP000663829">
    <property type="component" value="Unassembled WGS sequence"/>
</dbReference>
<keyword evidence="5" id="KW-1185">Reference proteome</keyword>
<dbReference type="EMBL" id="CAJNOK010004435">
    <property type="protein sequence ID" value="CAF0937627.1"/>
    <property type="molecule type" value="Genomic_DNA"/>
</dbReference>
<reference evidence="2" key="1">
    <citation type="submission" date="2021-02" db="EMBL/GenBank/DDBJ databases">
        <authorList>
            <person name="Nowell W R."/>
        </authorList>
    </citation>
    <scope>NUCLEOTIDE SEQUENCE</scope>
</reference>
<evidence type="ECO:0000313" key="4">
    <source>
        <dbReference type="EMBL" id="CAF4439586.1"/>
    </source>
</evidence>
<dbReference type="Proteomes" id="UP000682733">
    <property type="component" value="Unassembled WGS sequence"/>
</dbReference>
<comment type="caution">
    <text evidence="2">The sequence shown here is derived from an EMBL/GenBank/DDBJ whole genome shotgun (WGS) entry which is preliminary data.</text>
</comment>